<sequence>MRCFKRKKVHFLSELVKTKRLLRSKALLARHATCRLENIIFTDEKIFTIAEATDVENYRVISTAISEIPDKFGYISRKMKLLSVMIGAGVPAVGHTPLIFRTCWGENQRENL</sequence>
<dbReference type="PANTHER" id="PTHR46068">
    <property type="entry name" value="PROTEIN CBG27172"/>
    <property type="match status" value="1"/>
</dbReference>
<evidence type="ECO:0000313" key="2">
    <source>
        <dbReference type="EMBL" id="KAI6647472.1"/>
    </source>
</evidence>
<feature type="transmembrane region" description="Helical" evidence="1">
    <location>
        <begin position="81"/>
        <end position="100"/>
    </location>
</feature>
<keyword evidence="1" id="KW-0812">Transmembrane</keyword>
<keyword evidence="1" id="KW-1133">Transmembrane helix</keyword>
<protein>
    <submittedName>
        <fullName evidence="2">Uncharacterized protein</fullName>
    </submittedName>
</protein>
<accession>A0AAV7JFB6</accession>
<evidence type="ECO:0000313" key="3">
    <source>
        <dbReference type="Proteomes" id="UP001165289"/>
    </source>
</evidence>
<name>A0AAV7JFB6_9METZ</name>
<dbReference type="PANTHER" id="PTHR46068:SF1">
    <property type="entry name" value="TRANSPOSASE IS30-LIKE HTH DOMAIN-CONTAINING PROTEIN"/>
    <property type="match status" value="1"/>
</dbReference>
<proteinExistence type="predicted"/>
<dbReference type="AlphaFoldDB" id="A0AAV7JFB6"/>
<dbReference type="Proteomes" id="UP001165289">
    <property type="component" value="Unassembled WGS sequence"/>
</dbReference>
<keyword evidence="1" id="KW-0472">Membrane</keyword>
<dbReference type="EMBL" id="JAKMXF010000343">
    <property type="protein sequence ID" value="KAI6647472.1"/>
    <property type="molecule type" value="Genomic_DNA"/>
</dbReference>
<gene>
    <name evidence="2" type="ORF">LOD99_12468</name>
</gene>
<organism evidence="2 3">
    <name type="scientific">Oopsacas minuta</name>
    <dbReference type="NCBI Taxonomy" id="111878"/>
    <lineage>
        <taxon>Eukaryota</taxon>
        <taxon>Metazoa</taxon>
        <taxon>Porifera</taxon>
        <taxon>Hexactinellida</taxon>
        <taxon>Hexasterophora</taxon>
        <taxon>Lyssacinosida</taxon>
        <taxon>Leucopsacidae</taxon>
        <taxon>Oopsacas</taxon>
    </lineage>
</organism>
<evidence type="ECO:0000256" key="1">
    <source>
        <dbReference type="SAM" id="Phobius"/>
    </source>
</evidence>
<comment type="caution">
    <text evidence="2">The sequence shown here is derived from an EMBL/GenBank/DDBJ whole genome shotgun (WGS) entry which is preliminary data.</text>
</comment>
<reference evidence="2 3" key="1">
    <citation type="journal article" date="2023" name="BMC Biol.">
        <title>The compact genome of the sponge Oopsacas minuta (Hexactinellida) is lacking key metazoan core genes.</title>
        <authorList>
            <person name="Santini S."/>
            <person name="Schenkelaars Q."/>
            <person name="Jourda C."/>
            <person name="Duchesne M."/>
            <person name="Belahbib H."/>
            <person name="Rocher C."/>
            <person name="Selva M."/>
            <person name="Riesgo A."/>
            <person name="Vervoort M."/>
            <person name="Leys S.P."/>
            <person name="Kodjabachian L."/>
            <person name="Le Bivic A."/>
            <person name="Borchiellini C."/>
            <person name="Claverie J.M."/>
            <person name="Renard E."/>
        </authorList>
    </citation>
    <scope>NUCLEOTIDE SEQUENCE [LARGE SCALE GENOMIC DNA]</scope>
    <source>
        <strain evidence="2">SPO-2</strain>
    </source>
</reference>
<keyword evidence="3" id="KW-1185">Reference proteome</keyword>